<gene>
    <name evidence="1" type="ORF">ACG5V6_03470</name>
</gene>
<sequence>MRRAGTGAEEEAEYVSVRCAIGVHGECADAEPGESGAPGVRHLACACSCHPGREGRAVPQPAPPPGEEGWYRLCWVARPDGELDRLFPSVSYGVLIGRDVPVMLRGMRGCLAPSVFHDPARVRERADTGQGWSYEDGNLAVHARRIAEPAGPQPLFGGGEWKGAGR</sequence>
<protein>
    <submittedName>
        <fullName evidence="1">Uncharacterized protein</fullName>
    </submittedName>
</protein>
<dbReference type="EMBL" id="JBIHMK010000007">
    <property type="protein sequence ID" value="MFH0247276.1"/>
    <property type="molecule type" value="Genomic_DNA"/>
</dbReference>
<evidence type="ECO:0000313" key="2">
    <source>
        <dbReference type="Proteomes" id="UP001607069"/>
    </source>
</evidence>
<comment type="caution">
    <text evidence="1">The sequence shown here is derived from an EMBL/GenBank/DDBJ whole genome shotgun (WGS) entry which is preliminary data.</text>
</comment>
<keyword evidence="2" id="KW-1185">Reference proteome</keyword>
<name>A0ABW7HN33_9ACTN</name>
<accession>A0ABW7HN33</accession>
<proteinExistence type="predicted"/>
<dbReference type="Proteomes" id="UP001607069">
    <property type="component" value="Unassembled WGS sequence"/>
</dbReference>
<reference evidence="1 2" key="1">
    <citation type="submission" date="2024-10" db="EMBL/GenBank/DDBJ databases">
        <authorList>
            <person name="Cho J.-C."/>
        </authorList>
    </citation>
    <scope>NUCLEOTIDE SEQUENCE [LARGE SCALE GENOMIC DNA]</scope>
    <source>
        <strain evidence="1 2">KCTC29696</strain>
    </source>
</reference>
<evidence type="ECO:0000313" key="1">
    <source>
        <dbReference type="EMBL" id="MFH0247276.1"/>
    </source>
</evidence>
<organism evidence="1 2">
    <name type="scientific">Streptomyces chitinivorans</name>
    <dbReference type="NCBI Taxonomy" id="1257027"/>
    <lineage>
        <taxon>Bacteria</taxon>
        <taxon>Bacillati</taxon>
        <taxon>Actinomycetota</taxon>
        <taxon>Actinomycetes</taxon>
        <taxon>Kitasatosporales</taxon>
        <taxon>Streptomycetaceae</taxon>
        <taxon>Streptomyces</taxon>
    </lineage>
</organism>
<dbReference type="RefSeq" id="WP_279951241.1">
    <property type="nucleotide sequence ID" value="NZ_BAABEN010000006.1"/>
</dbReference>